<keyword evidence="1" id="KW-0812">Transmembrane</keyword>
<comment type="caution">
    <text evidence="2">The sequence shown here is derived from an EMBL/GenBank/DDBJ whole genome shotgun (WGS) entry which is preliminary data.</text>
</comment>
<proteinExistence type="predicted"/>
<evidence type="ECO:0000256" key="1">
    <source>
        <dbReference type="SAM" id="Phobius"/>
    </source>
</evidence>
<gene>
    <name evidence="2" type="ORF">GCM10022207_19760</name>
</gene>
<evidence type="ECO:0008006" key="4">
    <source>
        <dbReference type="Google" id="ProtNLM"/>
    </source>
</evidence>
<protein>
    <recommendedName>
        <fullName evidence="4">Integral membrane protein</fullName>
    </recommendedName>
</protein>
<dbReference type="Proteomes" id="UP001501563">
    <property type="component" value="Unassembled WGS sequence"/>
</dbReference>
<reference evidence="3" key="1">
    <citation type="journal article" date="2019" name="Int. J. Syst. Evol. Microbiol.">
        <title>The Global Catalogue of Microorganisms (GCM) 10K type strain sequencing project: providing services to taxonomists for standard genome sequencing and annotation.</title>
        <authorList>
            <consortium name="The Broad Institute Genomics Platform"/>
            <consortium name="The Broad Institute Genome Sequencing Center for Infectious Disease"/>
            <person name="Wu L."/>
            <person name="Ma J."/>
        </authorList>
    </citation>
    <scope>NUCLEOTIDE SEQUENCE [LARGE SCALE GENOMIC DNA]</scope>
    <source>
        <strain evidence="3">JCM 16578</strain>
    </source>
</reference>
<keyword evidence="1" id="KW-1133">Transmembrane helix</keyword>
<keyword evidence="1" id="KW-0472">Membrane</keyword>
<dbReference type="EMBL" id="BAAAZA010000004">
    <property type="protein sequence ID" value="GAA3856461.1"/>
    <property type="molecule type" value="Genomic_DNA"/>
</dbReference>
<feature type="transmembrane region" description="Helical" evidence="1">
    <location>
        <begin position="15"/>
        <end position="33"/>
    </location>
</feature>
<keyword evidence="3" id="KW-1185">Reference proteome</keyword>
<accession>A0ABP7JVP9</accession>
<evidence type="ECO:0000313" key="2">
    <source>
        <dbReference type="EMBL" id="GAA3856461.1"/>
    </source>
</evidence>
<sequence length="79" mass="8946">MTPYQLSVEMGQLDLYVVLALVAIWLATGRWRYHPSPEGRSAEGVEAESRRRSRLVNRSILAAATLWFLTDVIITVWAS</sequence>
<feature type="transmembrane region" description="Helical" evidence="1">
    <location>
        <begin position="60"/>
        <end position="78"/>
    </location>
</feature>
<evidence type="ECO:0000313" key="3">
    <source>
        <dbReference type="Proteomes" id="UP001501563"/>
    </source>
</evidence>
<organism evidence="2 3">
    <name type="scientific">Streptomyces lannensis</name>
    <dbReference type="NCBI Taxonomy" id="766498"/>
    <lineage>
        <taxon>Bacteria</taxon>
        <taxon>Bacillati</taxon>
        <taxon>Actinomycetota</taxon>
        <taxon>Actinomycetes</taxon>
        <taxon>Kitasatosporales</taxon>
        <taxon>Streptomycetaceae</taxon>
        <taxon>Streptomyces</taxon>
    </lineage>
</organism>
<name>A0ABP7JVP9_9ACTN</name>